<dbReference type="SUPFAM" id="SSF50249">
    <property type="entry name" value="Nucleic acid-binding proteins"/>
    <property type="match status" value="1"/>
</dbReference>
<evidence type="ECO:0000256" key="12">
    <source>
        <dbReference type="ARBA" id="ARBA00023204"/>
    </source>
</evidence>
<evidence type="ECO:0000256" key="13">
    <source>
        <dbReference type="ARBA" id="ARBA00034005"/>
    </source>
</evidence>
<evidence type="ECO:0000256" key="2">
    <source>
        <dbReference type="ARBA" id="ARBA00004067"/>
    </source>
</evidence>
<evidence type="ECO:0000256" key="4">
    <source>
        <dbReference type="ARBA" id="ARBA00013308"/>
    </source>
</evidence>
<comment type="catalytic activity">
    <reaction evidence="13">
        <text>NAD(+) + (deoxyribonucleotide)n-3'-hydroxyl + 5'-phospho-(deoxyribonucleotide)m = (deoxyribonucleotide)n+m + AMP + beta-nicotinamide D-nucleotide.</text>
        <dbReference type="EC" id="6.5.1.2"/>
    </reaction>
</comment>
<dbReference type="EMBL" id="PEVH01000004">
    <property type="protein sequence ID" value="PIU99365.1"/>
    <property type="molecule type" value="Genomic_DNA"/>
</dbReference>
<dbReference type="InterPro" id="IPR041663">
    <property type="entry name" value="DisA/LigA_HHH"/>
</dbReference>
<dbReference type="SUPFAM" id="SSF52113">
    <property type="entry name" value="BRCT domain"/>
    <property type="match status" value="1"/>
</dbReference>
<dbReference type="SUPFAM" id="SSF56091">
    <property type="entry name" value="DNA ligase/mRNA capping enzyme, catalytic domain"/>
    <property type="match status" value="1"/>
</dbReference>
<dbReference type="InterPro" id="IPR012340">
    <property type="entry name" value="NA-bd_OB-fold"/>
</dbReference>
<evidence type="ECO:0000256" key="10">
    <source>
        <dbReference type="ARBA" id="ARBA00022842"/>
    </source>
</evidence>
<comment type="similarity">
    <text evidence="14">Belongs to the NAD-dependent DNA ligase family. LigA subfamily.</text>
</comment>
<evidence type="ECO:0000256" key="6">
    <source>
        <dbReference type="ARBA" id="ARBA00022705"/>
    </source>
</evidence>
<keyword evidence="8" id="KW-0227">DNA damage</keyword>
<keyword evidence="9" id="KW-0862">Zinc</keyword>
<evidence type="ECO:0000256" key="8">
    <source>
        <dbReference type="ARBA" id="ARBA00022763"/>
    </source>
</evidence>
<dbReference type="InterPro" id="IPR013839">
    <property type="entry name" value="DNAligase_adenylation"/>
</dbReference>
<dbReference type="AlphaFoldDB" id="A0A2M7B8A4"/>
<keyword evidence="10" id="KW-0460">Magnesium</keyword>
<dbReference type="PROSITE" id="PS01056">
    <property type="entry name" value="DNA_LIGASE_N2"/>
    <property type="match status" value="1"/>
</dbReference>
<dbReference type="Pfam" id="PF14520">
    <property type="entry name" value="HHH_5"/>
    <property type="match status" value="1"/>
</dbReference>
<evidence type="ECO:0000256" key="9">
    <source>
        <dbReference type="ARBA" id="ARBA00022833"/>
    </source>
</evidence>
<organism evidence="16 17">
    <name type="scientific">Candidatus Wolfebacteria bacterium CG03_land_8_20_14_0_80_36_15</name>
    <dbReference type="NCBI Taxonomy" id="1975067"/>
    <lineage>
        <taxon>Bacteria</taxon>
        <taxon>Candidatus Wolfeibacteriota</taxon>
    </lineage>
</organism>
<comment type="caution">
    <text evidence="16">The sequence shown here is derived from an EMBL/GenBank/DDBJ whole genome shotgun (WGS) entry which is preliminary data.</text>
</comment>
<gene>
    <name evidence="16" type="ORF">COS59_00105</name>
</gene>
<dbReference type="NCBIfam" id="NF005932">
    <property type="entry name" value="PRK07956.1"/>
    <property type="match status" value="1"/>
</dbReference>
<dbReference type="FunFam" id="1.10.150.20:FF:000007">
    <property type="entry name" value="DNA ligase"/>
    <property type="match status" value="1"/>
</dbReference>
<dbReference type="Pfam" id="PF03120">
    <property type="entry name" value="OB_DNA_ligase"/>
    <property type="match status" value="1"/>
</dbReference>
<dbReference type="SUPFAM" id="SSF47781">
    <property type="entry name" value="RuvA domain 2-like"/>
    <property type="match status" value="1"/>
</dbReference>
<dbReference type="Gene3D" id="3.30.1490.70">
    <property type="match status" value="1"/>
</dbReference>
<comment type="cofactor">
    <cofactor evidence="1">
        <name>Mg(2+)</name>
        <dbReference type="ChEBI" id="CHEBI:18420"/>
    </cofactor>
</comment>
<keyword evidence="12" id="KW-0234">DNA repair</keyword>
<protein>
    <recommendedName>
        <fullName evidence="4">DNA ligase</fullName>
        <ecNumber evidence="3">6.5.1.2</ecNumber>
    </recommendedName>
</protein>
<dbReference type="SMART" id="SM00532">
    <property type="entry name" value="LIGANc"/>
    <property type="match status" value="1"/>
</dbReference>
<dbReference type="PANTHER" id="PTHR23389:SF9">
    <property type="entry name" value="DNA LIGASE"/>
    <property type="match status" value="1"/>
</dbReference>
<evidence type="ECO:0000256" key="7">
    <source>
        <dbReference type="ARBA" id="ARBA00022723"/>
    </source>
</evidence>
<evidence type="ECO:0000256" key="1">
    <source>
        <dbReference type="ARBA" id="ARBA00001946"/>
    </source>
</evidence>
<keyword evidence="5 16" id="KW-0436">Ligase</keyword>
<dbReference type="EC" id="6.5.1.2" evidence="3"/>
<dbReference type="Gene3D" id="3.40.50.10190">
    <property type="entry name" value="BRCT domain"/>
    <property type="match status" value="1"/>
</dbReference>
<dbReference type="CDD" id="cd17748">
    <property type="entry name" value="BRCT_DNA_ligase_like"/>
    <property type="match status" value="1"/>
</dbReference>
<dbReference type="GO" id="GO:0046872">
    <property type="term" value="F:metal ion binding"/>
    <property type="evidence" value="ECO:0007669"/>
    <property type="project" value="UniProtKB-KW"/>
</dbReference>
<dbReference type="Pfam" id="PF01653">
    <property type="entry name" value="DNA_ligase_aden"/>
    <property type="match status" value="1"/>
</dbReference>
<evidence type="ECO:0000259" key="15">
    <source>
        <dbReference type="PROSITE" id="PS50172"/>
    </source>
</evidence>
<dbReference type="Pfam" id="PF12826">
    <property type="entry name" value="HHH_2"/>
    <property type="match status" value="1"/>
</dbReference>
<name>A0A2M7B8A4_9BACT</name>
<dbReference type="Proteomes" id="UP000230131">
    <property type="component" value="Unassembled WGS sequence"/>
</dbReference>
<evidence type="ECO:0000256" key="3">
    <source>
        <dbReference type="ARBA" id="ARBA00012722"/>
    </source>
</evidence>
<evidence type="ECO:0000256" key="5">
    <source>
        <dbReference type="ARBA" id="ARBA00022598"/>
    </source>
</evidence>
<dbReference type="InterPro" id="IPR001679">
    <property type="entry name" value="DNA_ligase"/>
</dbReference>
<dbReference type="NCBIfam" id="TIGR00575">
    <property type="entry name" value="dnlj"/>
    <property type="match status" value="1"/>
</dbReference>
<sequence length="441" mass="49539">LLKSLGFKTNPHNKPANSLEEVFEFRNYWEKNRDKIPYEIDGIVVIVNDNKIFEAGGVIGKAPRAAIAYKFFPKETETVIEDIKVQVGRTGALTPVAVLKPVQVGGITITHSTLHNYDEIKRLEIKIGDTVVVSRAGDVIPQVNKVLKEMRTGKEKEFKMPKVCPVDGSKVVQDGVIYRCSNPKCGARHRESLRHFVSRKAFSIEGLGPKIIDRFLDEGLISDAADIFELKEGDIAVLERFGEKSAENIVGEITARKKIALERFIYALGILHVGEETAQLLAQQVIAKIKNPCLAGRQEKSKIKINEVLKIFQNLSLEELQKIPDIGPKVSQSIYDWFHNKRNIKFLEKLEKVGVEIETPKLKAKSQKLKARVFVLTGVLASMSREEAKEKIRELGGDISEPVGKKTDYVVAGENPGSKYERAKQLNIKIINEREFLDMLE</sequence>
<feature type="domain" description="BRCT" evidence="15">
    <location>
        <begin position="364"/>
        <end position="441"/>
    </location>
</feature>
<dbReference type="SMART" id="SM00278">
    <property type="entry name" value="HhH1"/>
    <property type="match status" value="3"/>
</dbReference>
<keyword evidence="7" id="KW-0479">Metal-binding</keyword>
<evidence type="ECO:0000313" key="16">
    <source>
        <dbReference type="EMBL" id="PIU99365.1"/>
    </source>
</evidence>
<dbReference type="InterPro" id="IPR003583">
    <property type="entry name" value="Hlx-hairpin-Hlx_DNA-bd_motif"/>
</dbReference>
<dbReference type="Gene3D" id="2.40.50.140">
    <property type="entry name" value="Nucleic acid-binding proteins"/>
    <property type="match status" value="1"/>
</dbReference>
<dbReference type="Pfam" id="PF00533">
    <property type="entry name" value="BRCT"/>
    <property type="match status" value="1"/>
</dbReference>
<reference evidence="17" key="1">
    <citation type="submission" date="2017-09" db="EMBL/GenBank/DDBJ databases">
        <title>Depth-based differentiation of microbial function through sediment-hosted aquifers and enrichment of novel symbionts in the deep terrestrial subsurface.</title>
        <authorList>
            <person name="Probst A.J."/>
            <person name="Ladd B."/>
            <person name="Jarett J.K."/>
            <person name="Geller-Mcgrath D.E."/>
            <person name="Sieber C.M.K."/>
            <person name="Emerson J.B."/>
            <person name="Anantharaman K."/>
            <person name="Thomas B.C."/>
            <person name="Malmstrom R."/>
            <person name="Stieglmeier M."/>
            <person name="Klingl A."/>
            <person name="Woyke T."/>
            <person name="Ryan C.M."/>
            <person name="Banfield J.F."/>
        </authorList>
    </citation>
    <scope>NUCLEOTIDE SEQUENCE [LARGE SCALE GENOMIC DNA]</scope>
</reference>
<dbReference type="GO" id="GO:0006260">
    <property type="term" value="P:DNA replication"/>
    <property type="evidence" value="ECO:0007669"/>
    <property type="project" value="UniProtKB-KW"/>
</dbReference>
<evidence type="ECO:0000313" key="17">
    <source>
        <dbReference type="Proteomes" id="UP000230131"/>
    </source>
</evidence>
<dbReference type="PROSITE" id="PS50172">
    <property type="entry name" value="BRCT"/>
    <property type="match status" value="1"/>
</dbReference>
<dbReference type="GO" id="GO:0003677">
    <property type="term" value="F:DNA binding"/>
    <property type="evidence" value="ECO:0007669"/>
    <property type="project" value="InterPro"/>
</dbReference>
<dbReference type="Gene3D" id="1.10.150.20">
    <property type="entry name" value="5' to 3' exonuclease, C-terminal subdomain"/>
    <property type="match status" value="2"/>
</dbReference>
<dbReference type="GO" id="GO:0003911">
    <property type="term" value="F:DNA ligase (NAD+) activity"/>
    <property type="evidence" value="ECO:0007669"/>
    <property type="project" value="UniProtKB-EC"/>
</dbReference>
<feature type="non-terminal residue" evidence="16">
    <location>
        <position position="1"/>
    </location>
</feature>
<dbReference type="InterPro" id="IPR004150">
    <property type="entry name" value="NAD_DNA_ligase_OB"/>
</dbReference>
<dbReference type="Gene3D" id="6.20.10.30">
    <property type="match status" value="1"/>
</dbReference>
<dbReference type="GO" id="GO:0005829">
    <property type="term" value="C:cytosol"/>
    <property type="evidence" value="ECO:0007669"/>
    <property type="project" value="TreeGrafter"/>
</dbReference>
<evidence type="ECO:0000256" key="14">
    <source>
        <dbReference type="ARBA" id="ARBA00060881"/>
    </source>
</evidence>
<dbReference type="InterPro" id="IPR010994">
    <property type="entry name" value="RuvA_2-like"/>
</dbReference>
<comment type="function">
    <text evidence="2">DNA ligase that catalyzes the formation of phosphodiester linkages between 5'-phosphoryl and 3'-hydroxyl groups in double-stranded DNA using NAD as a coenzyme and as the energy source for the reaction. It is essential for DNA replication and repair of damaged DNA.</text>
</comment>
<evidence type="ECO:0000256" key="11">
    <source>
        <dbReference type="ARBA" id="ARBA00023027"/>
    </source>
</evidence>
<accession>A0A2M7B8A4</accession>
<dbReference type="GO" id="GO:0006281">
    <property type="term" value="P:DNA repair"/>
    <property type="evidence" value="ECO:0007669"/>
    <property type="project" value="UniProtKB-KW"/>
</dbReference>
<keyword evidence="11" id="KW-0520">NAD</keyword>
<dbReference type="SMART" id="SM00292">
    <property type="entry name" value="BRCT"/>
    <property type="match status" value="1"/>
</dbReference>
<dbReference type="PANTHER" id="PTHR23389">
    <property type="entry name" value="CHROMOSOME TRANSMISSION FIDELITY FACTOR 18"/>
    <property type="match status" value="1"/>
</dbReference>
<dbReference type="InterPro" id="IPR013840">
    <property type="entry name" value="DNAligase_N"/>
</dbReference>
<dbReference type="InterPro" id="IPR036420">
    <property type="entry name" value="BRCT_dom_sf"/>
</dbReference>
<dbReference type="InterPro" id="IPR001357">
    <property type="entry name" value="BRCT_dom"/>
</dbReference>
<dbReference type="FunFam" id="2.40.50.140:FF:000012">
    <property type="entry name" value="DNA ligase"/>
    <property type="match status" value="1"/>
</dbReference>
<keyword evidence="6" id="KW-0235">DNA replication</keyword>
<proteinExistence type="inferred from homology"/>
<dbReference type="InterPro" id="IPR033136">
    <property type="entry name" value="DNA_ligase_CS"/>
</dbReference>